<protein>
    <recommendedName>
        <fullName evidence="5">mitochondrial processing peptidase</fullName>
        <ecNumber evidence="5">3.4.24.64</ecNumber>
    </recommendedName>
    <alternativeName>
        <fullName evidence="12">Beta-MPP</fullName>
    </alternativeName>
</protein>
<dbReference type="VEuPathDB" id="FungiDB:HGUI_03555"/>
<dbReference type="AlphaFoldDB" id="A0A1L0B4P6"/>
<feature type="domain" description="Peptidase M16 N-terminal" evidence="15">
    <location>
        <begin position="79"/>
        <end position="225"/>
    </location>
</feature>
<evidence type="ECO:0000256" key="9">
    <source>
        <dbReference type="ARBA" id="ARBA00022833"/>
    </source>
</evidence>
<evidence type="ECO:0000256" key="14">
    <source>
        <dbReference type="RuleBase" id="RU004447"/>
    </source>
</evidence>
<dbReference type="SUPFAM" id="SSF63411">
    <property type="entry name" value="LuxS/MPP-like metallohydrolase"/>
    <property type="match status" value="2"/>
</dbReference>
<evidence type="ECO:0000259" key="15">
    <source>
        <dbReference type="Pfam" id="PF00675"/>
    </source>
</evidence>
<gene>
    <name evidence="17" type="ORF">HGUI_03555</name>
</gene>
<evidence type="ECO:0000313" key="18">
    <source>
        <dbReference type="Proteomes" id="UP000183365"/>
    </source>
</evidence>
<dbReference type="PANTHER" id="PTHR11851:SF149">
    <property type="entry name" value="GH01077P"/>
    <property type="match status" value="1"/>
</dbReference>
<reference evidence="18" key="1">
    <citation type="submission" date="2016-11" db="EMBL/GenBank/DDBJ databases">
        <authorList>
            <person name="Guldener U."/>
        </authorList>
    </citation>
    <scope>NUCLEOTIDE SEQUENCE [LARGE SCALE GENOMIC DNA]</scope>
</reference>
<dbReference type="PANTHER" id="PTHR11851">
    <property type="entry name" value="METALLOPROTEASE"/>
    <property type="match status" value="1"/>
</dbReference>
<comment type="similarity">
    <text evidence="4 14">Belongs to the peptidase M16 family.</text>
</comment>
<dbReference type="GO" id="GO:0046872">
    <property type="term" value="F:metal ion binding"/>
    <property type="evidence" value="ECO:0007669"/>
    <property type="project" value="UniProtKB-KW"/>
</dbReference>
<dbReference type="Pfam" id="PF05193">
    <property type="entry name" value="Peptidase_M16_C"/>
    <property type="match status" value="1"/>
</dbReference>
<dbReference type="GO" id="GO:0006627">
    <property type="term" value="P:protein processing involved in protein targeting to mitochondrion"/>
    <property type="evidence" value="ECO:0007669"/>
    <property type="project" value="EnsemblFungi"/>
</dbReference>
<comment type="subcellular location">
    <subcellularLocation>
        <location evidence="3">Mitochondrion</location>
    </subcellularLocation>
</comment>
<dbReference type="InterPro" id="IPR001431">
    <property type="entry name" value="Pept_M16_Zn_BS"/>
</dbReference>
<dbReference type="InterPro" id="IPR050361">
    <property type="entry name" value="MPP/UQCRC_Complex"/>
</dbReference>
<comment type="function">
    <text evidence="13">Catalytic subunit of the essential mitochondrial processing protease (MPP), which cleaves the mitochondrial sequence off newly imported precursors proteins. Preferentially, cleaves after an arginine at position P2.</text>
</comment>
<evidence type="ECO:0000313" key="17">
    <source>
        <dbReference type="EMBL" id="SGZ41354.1"/>
    </source>
</evidence>
<evidence type="ECO:0000256" key="10">
    <source>
        <dbReference type="ARBA" id="ARBA00023049"/>
    </source>
</evidence>
<dbReference type="OrthoDB" id="10251424at2759"/>
<evidence type="ECO:0000256" key="5">
    <source>
        <dbReference type="ARBA" id="ARBA00012299"/>
    </source>
</evidence>
<accession>A0A1L0B4P6</accession>
<evidence type="ECO:0000256" key="6">
    <source>
        <dbReference type="ARBA" id="ARBA00022670"/>
    </source>
</evidence>
<evidence type="ECO:0000256" key="7">
    <source>
        <dbReference type="ARBA" id="ARBA00022723"/>
    </source>
</evidence>
<dbReference type="InterPro" id="IPR011765">
    <property type="entry name" value="Pept_M16_N"/>
</dbReference>
<evidence type="ECO:0000256" key="8">
    <source>
        <dbReference type="ARBA" id="ARBA00022801"/>
    </source>
</evidence>
<evidence type="ECO:0000256" key="1">
    <source>
        <dbReference type="ARBA" id="ARBA00001098"/>
    </source>
</evidence>
<dbReference type="Proteomes" id="UP000183365">
    <property type="component" value="Unassembled WGS sequence"/>
</dbReference>
<dbReference type="Pfam" id="PF00675">
    <property type="entry name" value="Peptidase_M16"/>
    <property type="match status" value="1"/>
</dbReference>
<dbReference type="Gene3D" id="3.30.830.10">
    <property type="entry name" value="Metalloenzyme, LuxS/M16 peptidase-like"/>
    <property type="match status" value="2"/>
</dbReference>
<dbReference type="GO" id="GO:0017087">
    <property type="term" value="C:mitochondrial processing peptidase complex"/>
    <property type="evidence" value="ECO:0007669"/>
    <property type="project" value="EnsemblFungi"/>
</dbReference>
<comment type="cofactor">
    <cofactor evidence="2">
        <name>Zn(2+)</name>
        <dbReference type="ChEBI" id="CHEBI:29105"/>
    </cofactor>
</comment>
<dbReference type="EC" id="3.4.24.64" evidence="5"/>
<evidence type="ECO:0000256" key="13">
    <source>
        <dbReference type="ARBA" id="ARBA00045757"/>
    </source>
</evidence>
<evidence type="ECO:0000259" key="16">
    <source>
        <dbReference type="Pfam" id="PF05193"/>
    </source>
</evidence>
<evidence type="ECO:0000256" key="11">
    <source>
        <dbReference type="ARBA" id="ARBA00023128"/>
    </source>
</evidence>
<evidence type="ECO:0000256" key="12">
    <source>
        <dbReference type="ARBA" id="ARBA00031018"/>
    </source>
</evidence>
<comment type="catalytic activity">
    <reaction evidence="1">
        <text>Release of N-terminal transit peptides from precursor proteins imported into the mitochondrion, typically with Arg in position P2.</text>
        <dbReference type="EC" id="3.4.24.64"/>
    </reaction>
</comment>
<name>A0A1L0B4P6_9ASCO</name>
<keyword evidence="11" id="KW-0496">Mitochondrion</keyword>
<dbReference type="EMBL" id="FQNF01000096">
    <property type="protein sequence ID" value="SGZ41354.1"/>
    <property type="molecule type" value="Genomic_DNA"/>
</dbReference>
<evidence type="ECO:0000256" key="3">
    <source>
        <dbReference type="ARBA" id="ARBA00004173"/>
    </source>
</evidence>
<dbReference type="PROSITE" id="PS00143">
    <property type="entry name" value="INSULINASE"/>
    <property type="match status" value="1"/>
</dbReference>
<dbReference type="InterPro" id="IPR011249">
    <property type="entry name" value="Metalloenz_LuxS/M16"/>
</dbReference>
<proteinExistence type="inferred from homology"/>
<sequence>MYSTSRTLSNIYKQRVNTNSILTKRYKLFNFKNTHAYTPPNYTLNKNISNINIESPISSNNADDILDCTISTLPNGVTVVSKHIDNLNTATTGVFIKTGSRAEVFNNNGVAHFLEHLAFKGTRSRSKLEMEQFFENNGCHLNAYTSRENTVYFSHTLKDHLETSVDIISDIITNSKFEKRDIENERDVIIRESEFVDSQYDEVVFDHLHSIIFKESSLGFPILGPIRNIKKIDRQEIKNFTNQHYKGNRMVVVAVGCVDHLQFSSIVEKYFGKLPKAEDNNEQEIKESLHKRPTEFFSGEKKIQKDEVSSTNIAIALKSASWSSPDYFKSILAQSIVGNWNKSDGHSTNSSSKLAQIAAAGNNNLGLAESYMSFSTTYGDVGIWGIYIVCDSNQNQNPELIIKEVMKDWKRLSNGEVSDYEFEKCKALLISSLVLSLDGTTALFEEIGRQVCTNGKTYKVRDIVNTLENISKDDVIDWCRKSINKDSPLAIVSFGQTQKVPSLEKIKSDLYD</sequence>
<keyword evidence="7" id="KW-0479">Metal-binding</keyword>
<keyword evidence="6" id="KW-0645">Protease</keyword>
<dbReference type="GO" id="GO:0004222">
    <property type="term" value="F:metalloendopeptidase activity"/>
    <property type="evidence" value="ECO:0007669"/>
    <property type="project" value="UniProtKB-EC"/>
</dbReference>
<organism evidence="17 18">
    <name type="scientific">Hanseniaspora guilliermondii</name>
    <dbReference type="NCBI Taxonomy" id="56406"/>
    <lineage>
        <taxon>Eukaryota</taxon>
        <taxon>Fungi</taxon>
        <taxon>Dikarya</taxon>
        <taxon>Ascomycota</taxon>
        <taxon>Saccharomycotina</taxon>
        <taxon>Saccharomycetes</taxon>
        <taxon>Saccharomycodales</taxon>
        <taxon>Saccharomycodaceae</taxon>
        <taxon>Hanseniaspora</taxon>
    </lineage>
</organism>
<keyword evidence="8" id="KW-0378">Hydrolase</keyword>
<keyword evidence="9" id="KW-0862">Zinc</keyword>
<evidence type="ECO:0000256" key="4">
    <source>
        <dbReference type="ARBA" id="ARBA00007261"/>
    </source>
</evidence>
<dbReference type="InterPro" id="IPR007863">
    <property type="entry name" value="Peptidase_M16_C"/>
</dbReference>
<evidence type="ECO:0000256" key="2">
    <source>
        <dbReference type="ARBA" id="ARBA00001947"/>
    </source>
</evidence>
<feature type="domain" description="Peptidase M16 C-terminal" evidence="16">
    <location>
        <begin position="231"/>
        <end position="429"/>
    </location>
</feature>
<keyword evidence="18" id="KW-1185">Reference proteome</keyword>
<dbReference type="FunFam" id="3.30.830.10:FF:000008">
    <property type="entry name" value="Mitochondrial-processing peptidase subunit beta"/>
    <property type="match status" value="1"/>
</dbReference>
<keyword evidence="10" id="KW-0482">Metalloprotease</keyword>